<dbReference type="InterPro" id="IPR051297">
    <property type="entry name" value="PalB/RIM13"/>
</dbReference>
<dbReference type="InterPro" id="IPR001300">
    <property type="entry name" value="Peptidase_C2_calpain_cat"/>
</dbReference>
<dbReference type="GO" id="GO:0004198">
    <property type="term" value="F:calcium-dependent cysteine-type endopeptidase activity"/>
    <property type="evidence" value="ECO:0007669"/>
    <property type="project" value="InterPro"/>
</dbReference>
<evidence type="ECO:0000313" key="8">
    <source>
        <dbReference type="Proteomes" id="UP001161438"/>
    </source>
</evidence>
<dbReference type="SUPFAM" id="SSF54001">
    <property type="entry name" value="Cysteine proteinases"/>
    <property type="match status" value="1"/>
</dbReference>
<dbReference type="AlphaFoldDB" id="A0AA35NCG9"/>
<dbReference type="Proteomes" id="UP001161438">
    <property type="component" value="Chromosome 13"/>
</dbReference>
<sequence length="727" mass="83470">MNDWHEFNSAIKSLYCNAKDDSSSVINRLVDLAMKSDDSTFIKAVLVLKEKISKIDKQSRFLWLTSTVDSNFYPPIPISEASPQSWNDIESCTHGSEELQKRYPSRALLQNEEEYTGGIEQCRDVSDCSLVASLINLRAQGLKLPPIKQISSTKYQVNLCFNGSDKRLITVDITQIPTSINGKQLSLRSNNISDKISEIAVLLISQSTYSTNGSNICIDTFYLSGFLPEITKVDKYPFEKLWKFFESSLCLIGVGTGDCSNELINPLVANHDYSVIDIDYESRLFKLRDPMNSKLNVEISYEQYLNNFKQLYLNWNHDRIFKYSQALHFRYDTLRYNEFSTIAGKPLFHIKNDSKVTETIWLLLESHLLNEKGGRGRLIFFMNEAPESIAYPIEPPLNHDATYIGLQLVKLKLDSGAEKLLYCHSTTNNNFSIHLFSVVKEISFQKLKDINSLVTNAVFSFPYDTDKRTSFDTCNFFRNPTFELEIHSIENYQVLIDATCVSTSTHDLINIQVYYLNDHELMKPIMFDNHYQPGQSLKQDVPILTNTKYMIVCSTYGLPSSLKFQLTASIRLSSSRRSISGINLRSVNMIYGSYPYQCYGRFHWKKPSNKLKVMIDLPLRKYSTNKLFIRIVPVESSEKIRLRCNIFDPESFICVYECRKYRNCPPGGIVIPDLEISRISTVVLMIEKNVPISNKETIEGHLDELELYVGSNQKIRVEKYSVDVIPK</sequence>
<feature type="domain" description="Calpain catalytic" evidence="6">
    <location>
        <begin position="44"/>
        <end position="324"/>
    </location>
</feature>
<reference evidence="7" key="1">
    <citation type="submission" date="2022-10" db="EMBL/GenBank/DDBJ databases">
        <authorList>
            <person name="Byrne P K."/>
        </authorList>
    </citation>
    <scope>NUCLEOTIDE SEQUENCE</scope>
    <source>
        <strain evidence="7">IFO1815</strain>
    </source>
</reference>
<dbReference type="RefSeq" id="XP_056078745.1">
    <property type="nucleotide sequence ID" value="XM_056224870.1"/>
</dbReference>
<proteinExistence type="inferred from homology"/>
<gene>
    <name evidence="7" type="primary">SMKI13G2750</name>
    <name evidence="7" type="ORF">SMKI_13G2750</name>
</gene>
<dbReference type="InterPro" id="IPR038765">
    <property type="entry name" value="Papain-like_cys_pep_sf"/>
</dbReference>
<comment type="similarity">
    <text evidence="1">Belongs to the peptidase C2 family. PalB/RIM13 subfamily.</text>
</comment>
<dbReference type="PANTHER" id="PTHR46143:SF1">
    <property type="entry name" value="CALPAIN-7"/>
    <property type="match status" value="1"/>
</dbReference>
<evidence type="ECO:0000256" key="3">
    <source>
        <dbReference type="ARBA" id="ARBA00022801"/>
    </source>
</evidence>
<evidence type="ECO:0000256" key="4">
    <source>
        <dbReference type="ARBA" id="ARBA00022807"/>
    </source>
</evidence>
<dbReference type="EMBL" id="OX365769">
    <property type="protein sequence ID" value="CAI4035625.1"/>
    <property type="molecule type" value="Genomic_DNA"/>
</dbReference>
<accession>A0AA35NCG9</accession>
<keyword evidence="3" id="KW-0378">Hydrolase</keyword>
<keyword evidence="4" id="KW-0788">Thiol protease</keyword>
<dbReference type="SMART" id="SM00230">
    <property type="entry name" value="CysPc"/>
    <property type="match status" value="1"/>
</dbReference>
<keyword evidence="8" id="KW-1185">Reference proteome</keyword>
<dbReference type="GeneID" id="80920499"/>
<dbReference type="PANTHER" id="PTHR46143">
    <property type="entry name" value="CALPAIN-7"/>
    <property type="match status" value="1"/>
</dbReference>
<dbReference type="GO" id="GO:0006508">
    <property type="term" value="P:proteolysis"/>
    <property type="evidence" value="ECO:0007669"/>
    <property type="project" value="UniProtKB-KW"/>
</dbReference>
<evidence type="ECO:0000256" key="2">
    <source>
        <dbReference type="ARBA" id="ARBA00022670"/>
    </source>
</evidence>
<evidence type="ECO:0000256" key="1">
    <source>
        <dbReference type="ARBA" id="ARBA00010193"/>
    </source>
</evidence>
<protein>
    <recommendedName>
        <fullName evidence="5">Cysteine protease RIM13</fullName>
    </recommendedName>
</protein>
<evidence type="ECO:0000313" key="7">
    <source>
        <dbReference type="EMBL" id="CAI4035625.1"/>
    </source>
</evidence>
<organism evidence="7 8">
    <name type="scientific">Saccharomyces mikatae IFO 1815</name>
    <dbReference type="NCBI Taxonomy" id="226126"/>
    <lineage>
        <taxon>Eukaryota</taxon>
        <taxon>Fungi</taxon>
        <taxon>Dikarya</taxon>
        <taxon>Ascomycota</taxon>
        <taxon>Saccharomycotina</taxon>
        <taxon>Saccharomycetes</taxon>
        <taxon>Saccharomycetales</taxon>
        <taxon>Saccharomycetaceae</taxon>
        <taxon>Saccharomyces</taxon>
    </lineage>
</organism>
<evidence type="ECO:0000256" key="5">
    <source>
        <dbReference type="ARBA" id="ARBA00042255"/>
    </source>
</evidence>
<evidence type="ECO:0000259" key="6">
    <source>
        <dbReference type="SMART" id="SM00230"/>
    </source>
</evidence>
<keyword evidence="2" id="KW-0645">Protease</keyword>
<name>A0AA35NCG9_SACMI</name>